<organism evidence="4 5">
    <name type="scientific">Golovinomyces cichoracearum</name>
    <dbReference type="NCBI Taxonomy" id="62708"/>
    <lineage>
        <taxon>Eukaryota</taxon>
        <taxon>Fungi</taxon>
        <taxon>Dikarya</taxon>
        <taxon>Ascomycota</taxon>
        <taxon>Pezizomycotina</taxon>
        <taxon>Leotiomycetes</taxon>
        <taxon>Erysiphales</taxon>
        <taxon>Erysiphaceae</taxon>
        <taxon>Golovinomyces</taxon>
    </lineage>
</organism>
<accession>A0A420ILR9</accession>
<dbReference type="Gene3D" id="6.10.140.910">
    <property type="match status" value="1"/>
</dbReference>
<dbReference type="PANTHER" id="PTHR14430">
    <property type="entry name" value="RABIN3-RELATED"/>
    <property type="match status" value="1"/>
</dbReference>
<feature type="coiled-coil region" evidence="2">
    <location>
        <begin position="120"/>
        <end position="204"/>
    </location>
</feature>
<name>A0A420ILR9_9PEZI</name>
<dbReference type="GO" id="GO:0005085">
    <property type="term" value="F:guanyl-nucleotide exchange factor activity"/>
    <property type="evidence" value="ECO:0007669"/>
    <property type="project" value="InterPro"/>
</dbReference>
<dbReference type="SUPFAM" id="SSF144284">
    <property type="entry name" value="Sec2 N-terminal region"/>
    <property type="match status" value="1"/>
</dbReference>
<evidence type="ECO:0000256" key="1">
    <source>
        <dbReference type="ARBA" id="ARBA00023054"/>
    </source>
</evidence>
<sequence length="215" mass="24280">MSSIILSNSSPERCFSCPHCGVELPDVLVTNTKAQQQIEELKSQVELLTAKAMAAVNKWADYDDEICILQTQSQRLSQSPTAEPKRSVRTSGFFGGYRLPSFLSTQKSLVSPTIKISESSDELMAVLEREQKLRQTAERKLKEASGELEELSSQLFTEANEMVASERRARSRLESRVAVLEKRDKEKKQRLEKLEISMQRIERVRSLLASGKDIS</sequence>
<dbReference type="InterPro" id="IPR009449">
    <property type="entry name" value="Sec2_N"/>
</dbReference>
<dbReference type="InterPro" id="IPR040351">
    <property type="entry name" value="RAB3IL/RAB3IP/Sec2"/>
</dbReference>
<proteinExistence type="predicted"/>
<feature type="coiled-coil region" evidence="2">
    <location>
        <begin position="31"/>
        <end position="58"/>
    </location>
</feature>
<dbReference type="Proteomes" id="UP000285405">
    <property type="component" value="Unassembled WGS sequence"/>
</dbReference>
<feature type="domain" description="GDP/GTP exchange factor Sec2 N-terminal" evidence="3">
    <location>
        <begin position="114"/>
        <end position="199"/>
    </location>
</feature>
<dbReference type="GO" id="GO:0051286">
    <property type="term" value="C:cell tip"/>
    <property type="evidence" value="ECO:0007669"/>
    <property type="project" value="TreeGrafter"/>
</dbReference>
<dbReference type="OrthoDB" id="5560525at2759"/>
<dbReference type="PANTHER" id="PTHR14430:SF4">
    <property type="entry name" value="GDP_GTP EXCHANGE FACTOR SEC2 N-TERMINAL DOMAIN-CONTAINING PROTEIN"/>
    <property type="match status" value="1"/>
</dbReference>
<dbReference type="GO" id="GO:0070319">
    <property type="term" value="C:Golgi to plasma membrane transport vesicle"/>
    <property type="evidence" value="ECO:0007669"/>
    <property type="project" value="TreeGrafter"/>
</dbReference>
<evidence type="ECO:0000259" key="3">
    <source>
        <dbReference type="Pfam" id="PF06428"/>
    </source>
</evidence>
<dbReference type="AlphaFoldDB" id="A0A420ILR9"/>
<protein>
    <recommendedName>
        <fullName evidence="3">GDP/GTP exchange factor Sec2 N-terminal domain-containing protein</fullName>
    </recommendedName>
</protein>
<dbReference type="EMBL" id="MCBR01007899">
    <property type="protein sequence ID" value="RKF75415.1"/>
    <property type="molecule type" value="Genomic_DNA"/>
</dbReference>
<evidence type="ECO:0000313" key="5">
    <source>
        <dbReference type="Proteomes" id="UP000285405"/>
    </source>
</evidence>
<gene>
    <name evidence="4" type="ORF">GcC1_078024</name>
</gene>
<reference evidence="4 5" key="1">
    <citation type="journal article" date="2018" name="BMC Genomics">
        <title>Comparative genome analyses reveal sequence features reflecting distinct modes of host-adaptation between dicot and monocot powdery mildew.</title>
        <authorList>
            <person name="Wu Y."/>
            <person name="Ma X."/>
            <person name="Pan Z."/>
            <person name="Kale S.D."/>
            <person name="Song Y."/>
            <person name="King H."/>
            <person name="Zhang Q."/>
            <person name="Presley C."/>
            <person name="Deng X."/>
            <person name="Wei C.I."/>
            <person name="Xiao S."/>
        </authorList>
    </citation>
    <scope>NUCLEOTIDE SEQUENCE [LARGE SCALE GENOMIC DNA]</scope>
    <source>
        <strain evidence="4">UCSC1</strain>
    </source>
</reference>
<comment type="caution">
    <text evidence="4">The sequence shown here is derived from an EMBL/GenBank/DDBJ whole genome shotgun (WGS) entry which is preliminary data.</text>
</comment>
<dbReference type="Pfam" id="PF06428">
    <property type="entry name" value="Sec2p"/>
    <property type="match status" value="1"/>
</dbReference>
<evidence type="ECO:0000256" key="2">
    <source>
        <dbReference type="SAM" id="Coils"/>
    </source>
</evidence>
<evidence type="ECO:0000313" key="4">
    <source>
        <dbReference type="EMBL" id="RKF75415.1"/>
    </source>
</evidence>
<keyword evidence="1 2" id="KW-0175">Coiled coil</keyword>
<dbReference type="GO" id="GO:0006887">
    <property type="term" value="P:exocytosis"/>
    <property type="evidence" value="ECO:0007669"/>
    <property type="project" value="TreeGrafter"/>
</dbReference>